<gene>
    <name evidence="6" type="ORF">CBG56_00550</name>
</gene>
<dbReference type="GO" id="GO:0003677">
    <property type="term" value="F:DNA binding"/>
    <property type="evidence" value="ECO:0007669"/>
    <property type="project" value="InterPro"/>
</dbReference>
<dbReference type="GO" id="GO:0005737">
    <property type="term" value="C:cytoplasm"/>
    <property type="evidence" value="ECO:0007669"/>
    <property type="project" value="TreeGrafter"/>
</dbReference>
<dbReference type="InterPro" id="IPR029063">
    <property type="entry name" value="SAM-dependent_MTases_sf"/>
</dbReference>
<dbReference type="GO" id="GO:0032259">
    <property type="term" value="P:methylation"/>
    <property type="evidence" value="ECO:0007669"/>
    <property type="project" value="UniProtKB-KW"/>
</dbReference>
<accession>A0A2C6CHM6</accession>
<comment type="caution">
    <text evidence="6">The sequence shown here is derived from an EMBL/GenBank/DDBJ whole genome shotgun (WGS) entry which is preliminary data.</text>
</comment>
<keyword evidence="2 6" id="KW-0489">Methyltransferase</keyword>
<dbReference type="SUPFAM" id="SSF53335">
    <property type="entry name" value="S-adenosyl-L-methionine-dependent methyltransferases"/>
    <property type="match status" value="1"/>
</dbReference>
<evidence type="ECO:0000256" key="1">
    <source>
        <dbReference type="ARBA" id="ARBA00006594"/>
    </source>
</evidence>
<dbReference type="Pfam" id="PF01555">
    <property type="entry name" value="N6_N4_Mtase"/>
    <property type="match status" value="1"/>
</dbReference>
<evidence type="ECO:0000256" key="4">
    <source>
        <dbReference type="RuleBase" id="RU362026"/>
    </source>
</evidence>
<dbReference type="EC" id="2.1.1.-" evidence="4"/>
<dbReference type="PRINTS" id="PR00508">
    <property type="entry name" value="S21N4MTFRASE"/>
</dbReference>
<dbReference type="InterPro" id="IPR002052">
    <property type="entry name" value="DNA_methylase_N6_adenine_CS"/>
</dbReference>
<name>A0A2C6CHM6_FUSNP</name>
<protein>
    <recommendedName>
        <fullName evidence="4">Methyltransferase</fullName>
        <ecNumber evidence="4">2.1.1.-</ecNumber>
    </recommendedName>
</protein>
<dbReference type="Proteomes" id="UP000224507">
    <property type="component" value="Unassembled WGS sequence"/>
</dbReference>
<dbReference type="FunFam" id="3.40.50.150:FF:000347">
    <property type="entry name" value="Methyltransferase"/>
    <property type="match status" value="1"/>
</dbReference>
<proteinExistence type="inferred from homology"/>
<dbReference type="Gene3D" id="3.40.50.150">
    <property type="entry name" value="Vaccinia Virus protein VP39"/>
    <property type="match status" value="1"/>
</dbReference>
<dbReference type="GO" id="GO:0008170">
    <property type="term" value="F:N-methyltransferase activity"/>
    <property type="evidence" value="ECO:0007669"/>
    <property type="project" value="InterPro"/>
</dbReference>
<evidence type="ECO:0000313" key="6">
    <source>
        <dbReference type="EMBL" id="PHI17508.1"/>
    </source>
</evidence>
<dbReference type="AlphaFoldDB" id="A0A2C6CHM6"/>
<dbReference type="InterPro" id="IPR002941">
    <property type="entry name" value="DNA_methylase_N4/N6"/>
</dbReference>
<dbReference type="PROSITE" id="PS00092">
    <property type="entry name" value="N6_MTASE"/>
    <property type="match status" value="1"/>
</dbReference>
<evidence type="ECO:0000256" key="2">
    <source>
        <dbReference type="ARBA" id="ARBA00022603"/>
    </source>
</evidence>
<dbReference type="PANTHER" id="PTHR13370:SF3">
    <property type="entry name" value="TRNA (GUANINE(10)-N2)-METHYLTRANSFERASE HOMOLOG"/>
    <property type="match status" value="1"/>
</dbReference>
<dbReference type="PANTHER" id="PTHR13370">
    <property type="entry name" value="RNA METHYLASE-RELATED"/>
    <property type="match status" value="1"/>
</dbReference>
<dbReference type="EMBL" id="NIRO01000001">
    <property type="protein sequence ID" value="PHI17508.1"/>
    <property type="molecule type" value="Genomic_DNA"/>
</dbReference>
<evidence type="ECO:0000256" key="3">
    <source>
        <dbReference type="ARBA" id="ARBA00022679"/>
    </source>
</evidence>
<feature type="domain" description="DNA methylase N-4/N-6" evidence="5">
    <location>
        <begin position="23"/>
        <end position="268"/>
    </location>
</feature>
<sequence length="394" mass="46094">MNINNIYNIDCLEGMRKLENESIDLIYLDPPFFTQKKQKLTSKLGIEYFFEDSWQDINEYLEFLKIRFFEMKRILKKDGNIFVHCDKIANHKIRILLEEVFGKDNFRAEIIWSYKRWSNSKKGLLEGHQNIYHFSKSSEFRFNILYQEYSPSTNIDQILQMRERDKKGKSIYKKNQDGDVVYGSNKNGVPLNDVWQIPFLNPKAKERVGYPTQKPIELLEKILKIASKEGDTILDPFLGSGTTAVTAKLLKRNFIGFDINSSAIELAQLRLKELVKTESKLLKNGLESYENKTENQKKILARFECNIVQRNKGIDAILKEKIDDKLVGIKIQDKDETLKDTENLLQKAMKNKNFIFGIIVKTHDDLFQHTVSDNIIIIDDIDYLISKKIEKMEN</sequence>
<organism evidence="6 7">
    <name type="scientific">Fusobacterium nucleatum subsp. polymorphum</name>
    <name type="common">Fusobacterium polymorphum</name>
    <dbReference type="NCBI Taxonomy" id="76857"/>
    <lineage>
        <taxon>Bacteria</taxon>
        <taxon>Fusobacteriati</taxon>
        <taxon>Fusobacteriota</taxon>
        <taxon>Fusobacteriia</taxon>
        <taxon>Fusobacteriales</taxon>
        <taxon>Fusobacteriaceae</taxon>
        <taxon>Fusobacterium</taxon>
    </lineage>
</organism>
<evidence type="ECO:0000259" key="5">
    <source>
        <dbReference type="Pfam" id="PF01555"/>
    </source>
</evidence>
<dbReference type="InterPro" id="IPR001091">
    <property type="entry name" value="RM_Methyltransferase"/>
</dbReference>
<reference evidence="6 7" key="1">
    <citation type="submission" date="2017-06" db="EMBL/GenBank/DDBJ databases">
        <title>Draft genome sequence of Fusobacterium nucleatum subsp. polymorphum KCOM 1274 (=ChDC F309).</title>
        <authorList>
            <person name="Kook J.-K."/>
            <person name="Park S.-N."/>
            <person name="Lim Y.K."/>
            <person name="Roh H."/>
        </authorList>
    </citation>
    <scope>NUCLEOTIDE SEQUENCE [LARGE SCALE GENOMIC DNA]</scope>
    <source>
        <strain evidence="7">KCOM 1274 (ChDC F309)</strain>
    </source>
</reference>
<comment type="similarity">
    <text evidence="1 4">Belongs to the N(4)/N(6)-methyltransferase family.</text>
</comment>
<evidence type="ECO:0000313" key="7">
    <source>
        <dbReference type="Proteomes" id="UP000224507"/>
    </source>
</evidence>
<keyword evidence="3 6" id="KW-0808">Transferase</keyword>
<dbReference type="RefSeq" id="WP_098996882.1">
    <property type="nucleotide sequence ID" value="NZ_CP077153.1"/>
</dbReference>